<accession>A0A4R7C9L8</accession>
<dbReference type="PANTHER" id="PTHR43317:SF3">
    <property type="entry name" value="BLR2883 PROTEIN"/>
    <property type="match status" value="1"/>
</dbReference>
<evidence type="ECO:0000256" key="1">
    <source>
        <dbReference type="ARBA" id="ARBA00023115"/>
    </source>
</evidence>
<dbReference type="GO" id="GO:0006596">
    <property type="term" value="P:polyamine biosynthetic process"/>
    <property type="evidence" value="ECO:0007669"/>
    <property type="project" value="UniProtKB-KW"/>
</dbReference>
<dbReference type="RefSeq" id="WP_342636819.1">
    <property type="nucleotide sequence ID" value="NZ_SNZR01000011.1"/>
</dbReference>
<dbReference type="Proteomes" id="UP000295122">
    <property type="component" value="Unassembled WGS sequence"/>
</dbReference>
<dbReference type="CDD" id="cd02440">
    <property type="entry name" value="AdoMet_MTases"/>
    <property type="match status" value="1"/>
</dbReference>
<gene>
    <name evidence="3" type="ORF">EV668_1316</name>
</gene>
<sequence>MIDASASADRGTRAGRSTGEGWQEVARAAIPGEAEPMRLVQRGEAYSILIGTAELMTNILRGSEQALGRMGCAHLHDTPQATVLIGGLGMGFTLNAALAELPPSARIVVSELMPAVEQWARGPLGHVFGRCLDDPRVEIRIEDVRRTIQSGAEQFDAILLDVDNGPQGMTQRSNNRLYDAWGLKRARFALKPNGVLAVWSGSPNRQFKARLRLCGFDVEERRFHSDGRFNRRHVIWFATKPEHAAW</sequence>
<dbReference type="Gene3D" id="3.40.50.150">
    <property type="entry name" value="Vaccinia Virus protein VP39"/>
    <property type="match status" value="1"/>
</dbReference>
<comment type="caution">
    <text evidence="3">The sequence shown here is derived from an EMBL/GenBank/DDBJ whole genome shotgun (WGS) entry which is preliminary data.</text>
</comment>
<dbReference type="SUPFAM" id="SSF53335">
    <property type="entry name" value="S-adenosyl-L-methionine-dependent methyltransferases"/>
    <property type="match status" value="1"/>
</dbReference>
<dbReference type="AlphaFoldDB" id="A0A4R7C9L8"/>
<organism evidence="3 4">
    <name type="scientific">Enterovirga rhinocerotis</name>
    <dbReference type="NCBI Taxonomy" id="1339210"/>
    <lineage>
        <taxon>Bacteria</taxon>
        <taxon>Pseudomonadati</taxon>
        <taxon>Pseudomonadota</taxon>
        <taxon>Alphaproteobacteria</taxon>
        <taxon>Hyphomicrobiales</taxon>
        <taxon>Methylobacteriaceae</taxon>
        <taxon>Enterovirga</taxon>
    </lineage>
</organism>
<feature type="region of interest" description="Disordered" evidence="2">
    <location>
        <begin position="1"/>
        <end position="22"/>
    </location>
</feature>
<protein>
    <recommendedName>
        <fullName evidence="5">Spermidine synthase</fullName>
    </recommendedName>
</protein>
<dbReference type="EMBL" id="SNZR01000011">
    <property type="protein sequence ID" value="TDR94045.1"/>
    <property type="molecule type" value="Genomic_DNA"/>
</dbReference>
<evidence type="ECO:0000256" key="2">
    <source>
        <dbReference type="SAM" id="MobiDB-lite"/>
    </source>
</evidence>
<reference evidence="3 4" key="1">
    <citation type="submission" date="2019-03" db="EMBL/GenBank/DDBJ databases">
        <title>Genomic Encyclopedia of Type Strains, Phase IV (KMG-IV): sequencing the most valuable type-strain genomes for metagenomic binning, comparative biology and taxonomic classification.</title>
        <authorList>
            <person name="Goeker M."/>
        </authorList>
    </citation>
    <scope>NUCLEOTIDE SEQUENCE [LARGE SCALE GENOMIC DNA]</scope>
    <source>
        <strain evidence="3 4">DSM 25903</strain>
    </source>
</reference>
<evidence type="ECO:0008006" key="5">
    <source>
        <dbReference type="Google" id="ProtNLM"/>
    </source>
</evidence>
<keyword evidence="4" id="KW-1185">Reference proteome</keyword>
<keyword evidence="1" id="KW-0620">Polyamine biosynthesis</keyword>
<evidence type="ECO:0000313" key="4">
    <source>
        <dbReference type="Proteomes" id="UP000295122"/>
    </source>
</evidence>
<evidence type="ECO:0000313" key="3">
    <source>
        <dbReference type="EMBL" id="TDR94045.1"/>
    </source>
</evidence>
<dbReference type="InterPro" id="IPR029063">
    <property type="entry name" value="SAM-dependent_MTases_sf"/>
</dbReference>
<dbReference type="PANTHER" id="PTHR43317">
    <property type="entry name" value="THERMOSPERMINE SYNTHASE ACAULIS5"/>
    <property type="match status" value="1"/>
</dbReference>
<name>A0A4R7C9L8_9HYPH</name>
<proteinExistence type="predicted"/>